<dbReference type="Pfam" id="PF01321">
    <property type="entry name" value="Creatinase_N"/>
    <property type="match status" value="1"/>
</dbReference>
<dbReference type="InterPro" id="IPR036005">
    <property type="entry name" value="Creatinase/aminopeptidase-like"/>
</dbReference>
<dbReference type="PANTHER" id="PTHR46112:SF3">
    <property type="entry name" value="AMINOPEPTIDASE YPDF"/>
    <property type="match status" value="1"/>
</dbReference>
<dbReference type="Pfam" id="PF00557">
    <property type="entry name" value="Peptidase_M24"/>
    <property type="match status" value="1"/>
</dbReference>
<feature type="domain" description="Peptidase M24" evidence="1">
    <location>
        <begin position="138"/>
        <end position="340"/>
    </location>
</feature>
<proteinExistence type="predicted"/>
<dbReference type="Gene3D" id="3.90.230.10">
    <property type="entry name" value="Creatinase/methionine aminopeptidase superfamily"/>
    <property type="match status" value="1"/>
</dbReference>
<dbReference type="RefSeq" id="WP_057767034.1">
    <property type="nucleotide sequence ID" value="NZ_AZDG01000022.1"/>
</dbReference>
<gene>
    <name evidence="3" type="ORF">FC72_GL001138</name>
</gene>
<reference evidence="3 4" key="1">
    <citation type="journal article" date="2015" name="Genome Announc.">
        <title>Expanding the biotechnology potential of lactobacilli through comparative genomics of 213 strains and associated genera.</title>
        <authorList>
            <person name="Sun Z."/>
            <person name="Harris H.M."/>
            <person name="McCann A."/>
            <person name="Guo C."/>
            <person name="Argimon S."/>
            <person name="Zhang W."/>
            <person name="Yang X."/>
            <person name="Jeffery I.B."/>
            <person name="Cooney J.C."/>
            <person name="Kagawa T.F."/>
            <person name="Liu W."/>
            <person name="Song Y."/>
            <person name="Salvetti E."/>
            <person name="Wrobel A."/>
            <person name="Rasinkangas P."/>
            <person name="Parkhill J."/>
            <person name="Rea M.C."/>
            <person name="O'Sullivan O."/>
            <person name="Ritari J."/>
            <person name="Douillard F.P."/>
            <person name="Paul Ross R."/>
            <person name="Yang R."/>
            <person name="Briner A.E."/>
            <person name="Felis G.E."/>
            <person name="de Vos W.M."/>
            <person name="Barrangou R."/>
            <person name="Klaenhammer T.R."/>
            <person name="Caufield P.W."/>
            <person name="Cui Y."/>
            <person name="Zhang H."/>
            <person name="O'Toole P.W."/>
        </authorList>
    </citation>
    <scope>NUCLEOTIDE SEQUENCE [LARGE SCALE GENOMIC DNA]</scope>
    <source>
        <strain evidence="3 4">DSM 20183</strain>
    </source>
</reference>
<dbReference type="EMBL" id="AZDG01000022">
    <property type="protein sequence ID" value="KRK63810.1"/>
    <property type="molecule type" value="Genomic_DNA"/>
</dbReference>
<evidence type="ECO:0000313" key="3">
    <source>
        <dbReference type="EMBL" id="KRK63810.1"/>
    </source>
</evidence>
<accession>A0A0R1J826</accession>
<dbReference type="InterPro" id="IPR029149">
    <property type="entry name" value="Creatin/AminoP/Spt16_N"/>
</dbReference>
<dbReference type="SUPFAM" id="SSF53092">
    <property type="entry name" value="Creatinase/prolidase N-terminal domain"/>
    <property type="match status" value="1"/>
</dbReference>
<dbReference type="OrthoDB" id="9806388at2"/>
<organism evidence="3 4">
    <name type="scientific">Companilactobacillus tucceti DSM 20183</name>
    <dbReference type="NCBI Taxonomy" id="1423811"/>
    <lineage>
        <taxon>Bacteria</taxon>
        <taxon>Bacillati</taxon>
        <taxon>Bacillota</taxon>
        <taxon>Bacilli</taxon>
        <taxon>Lactobacillales</taxon>
        <taxon>Lactobacillaceae</taxon>
        <taxon>Companilactobacillus</taxon>
    </lineage>
</organism>
<comment type="caution">
    <text evidence="3">The sequence shown here is derived from an EMBL/GenBank/DDBJ whole genome shotgun (WGS) entry which is preliminary data.</text>
</comment>
<name>A0A0R1J826_9LACO</name>
<evidence type="ECO:0000259" key="1">
    <source>
        <dbReference type="Pfam" id="PF00557"/>
    </source>
</evidence>
<dbReference type="InterPro" id="IPR000994">
    <property type="entry name" value="Pept_M24"/>
</dbReference>
<dbReference type="PATRIC" id="fig|1423811.3.peg.1153"/>
<evidence type="ECO:0000313" key="4">
    <source>
        <dbReference type="Proteomes" id="UP000050929"/>
    </source>
</evidence>
<sequence>MMNESKIRKYMEDENIDAFYIAKRVNIRFASGWTGDDSYMLLTKDKQFFFTDPRYTEQAEIEIPDYDIINWRLPGRTVGDSVADVVKAEGIKTVAFEDDYMTYDMYHDFKTKLDANLIQAGGVIDRMRVVKSPKEIEYLTIACDIACRAFRRILKDIKVGATEKELAAKLSLYMVEEGADTQPYGNILISGATTSLLHGIPSKKAVEYGDFVLMDFGCQYNGYMSDMTRTVVVGKATPKQKEVYDYVRQSLEAAEGIMKAGVNCKDVYPESIKPLKGTEYVPLTYNKIGHSIGLFVHETPYLAEEYDDVLEANTVVTIEPGIYIPNWGGVRIEDQVVLTDDGYENMIDIPHDLIEL</sequence>
<feature type="domain" description="Creatinase N-terminal" evidence="2">
    <location>
        <begin position="6"/>
        <end position="130"/>
    </location>
</feature>
<dbReference type="AlphaFoldDB" id="A0A0R1J826"/>
<dbReference type="InterPro" id="IPR050659">
    <property type="entry name" value="Peptidase_M24B"/>
</dbReference>
<protein>
    <submittedName>
        <fullName evidence="3">Xaa-Pro dipeptidase</fullName>
    </submittedName>
</protein>
<dbReference type="STRING" id="1423811.FC72_GL001138"/>
<dbReference type="SUPFAM" id="SSF55920">
    <property type="entry name" value="Creatinase/aminopeptidase"/>
    <property type="match status" value="1"/>
</dbReference>
<dbReference type="PANTHER" id="PTHR46112">
    <property type="entry name" value="AMINOPEPTIDASE"/>
    <property type="match status" value="1"/>
</dbReference>
<dbReference type="InterPro" id="IPR000587">
    <property type="entry name" value="Creatinase_N"/>
</dbReference>
<dbReference type="Proteomes" id="UP000050929">
    <property type="component" value="Unassembled WGS sequence"/>
</dbReference>
<evidence type="ECO:0000259" key="2">
    <source>
        <dbReference type="Pfam" id="PF01321"/>
    </source>
</evidence>
<keyword evidence="4" id="KW-1185">Reference proteome</keyword>
<dbReference type="Gene3D" id="3.40.350.10">
    <property type="entry name" value="Creatinase/prolidase N-terminal domain"/>
    <property type="match status" value="1"/>
</dbReference>